<organism evidence="2 3">
    <name type="scientific">Polaribacter pacificus</name>
    <dbReference type="NCBI Taxonomy" id="1775173"/>
    <lineage>
        <taxon>Bacteria</taxon>
        <taxon>Pseudomonadati</taxon>
        <taxon>Bacteroidota</taxon>
        <taxon>Flavobacteriia</taxon>
        <taxon>Flavobacteriales</taxon>
        <taxon>Flavobacteriaceae</taxon>
    </lineage>
</organism>
<comment type="caution">
    <text evidence="2">The sequence shown here is derived from an EMBL/GenBank/DDBJ whole genome shotgun (WGS) entry which is preliminary data.</text>
</comment>
<dbReference type="Proteomes" id="UP000633278">
    <property type="component" value="Unassembled WGS sequence"/>
</dbReference>
<dbReference type="EMBL" id="BMJW01000002">
    <property type="protein sequence ID" value="GGG99317.1"/>
    <property type="molecule type" value="Genomic_DNA"/>
</dbReference>
<dbReference type="RefSeq" id="WP_188598898.1">
    <property type="nucleotide sequence ID" value="NZ_BMJW01000002.1"/>
</dbReference>
<proteinExistence type="predicted"/>
<sequence length="167" mass="19107">MKIAGSIYQLPREIKILIVFFIVMLSIGFYGGITFVKETTNSNPKGIEERYLGNETDDFATTMKFKKSKPEVLTMVHNHILSLSVIFFLISLILATTDINEKLKLFLMIEPFLSILMTFGGIYFLWTGVLWFKYIIMLSGILMTFSFTLSVFVILKSVITKKGIYTN</sequence>
<protein>
    <submittedName>
        <fullName evidence="2">Uncharacterized protein</fullName>
    </submittedName>
</protein>
<keyword evidence="3" id="KW-1185">Reference proteome</keyword>
<gene>
    <name evidence="2" type="ORF">GCM10011416_17010</name>
</gene>
<keyword evidence="1" id="KW-1133">Transmembrane helix</keyword>
<feature type="transmembrane region" description="Helical" evidence="1">
    <location>
        <begin position="16"/>
        <end position="36"/>
    </location>
</feature>
<feature type="transmembrane region" description="Helical" evidence="1">
    <location>
        <begin position="107"/>
        <end position="126"/>
    </location>
</feature>
<keyword evidence="1" id="KW-0812">Transmembrane</keyword>
<name>A0A917ME74_9FLAO</name>
<accession>A0A917ME74</accession>
<keyword evidence="1" id="KW-0472">Membrane</keyword>
<evidence type="ECO:0000256" key="1">
    <source>
        <dbReference type="SAM" id="Phobius"/>
    </source>
</evidence>
<evidence type="ECO:0000313" key="2">
    <source>
        <dbReference type="EMBL" id="GGG99317.1"/>
    </source>
</evidence>
<dbReference type="AlphaFoldDB" id="A0A917ME74"/>
<feature type="transmembrane region" description="Helical" evidence="1">
    <location>
        <begin position="132"/>
        <end position="155"/>
    </location>
</feature>
<feature type="transmembrane region" description="Helical" evidence="1">
    <location>
        <begin position="76"/>
        <end position="95"/>
    </location>
</feature>
<evidence type="ECO:0000313" key="3">
    <source>
        <dbReference type="Proteomes" id="UP000633278"/>
    </source>
</evidence>
<reference evidence="2" key="2">
    <citation type="submission" date="2020-09" db="EMBL/GenBank/DDBJ databases">
        <authorList>
            <person name="Sun Q."/>
            <person name="Zhou Y."/>
        </authorList>
    </citation>
    <scope>NUCLEOTIDE SEQUENCE</scope>
    <source>
        <strain evidence="2">CGMCC 1.15763</strain>
    </source>
</reference>
<reference evidence="2" key="1">
    <citation type="journal article" date="2014" name="Int. J. Syst. Evol. Microbiol.">
        <title>Complete genome sequence of Corynebacterium casei LMG S-19264T (=DSM 44701T), isolated from a smear-ripened cheese.</title>
        <authorList>
            <consortium name="US DOE Joint Genome Institute (JGI-PGF)"/>
            <person name="Walter F."/>
            <person name="Albersmeier A."/>
            <person name="Kalinowski J."/>
            <person name="Ruckert C."/>
        </authorList>
    </citation>
    <scope>NUCLEOTIDE SEQUENCE</scope>
    <source>
        <strain evidence="2">CGMCC 1.15763</strain>
    </source>
</reference>